<accession>A0A926EEA8</accession>
<organism evidence="1 2">
    <name type="scientific">Zongyangia hominis</name>
    <dbReference type="NCBI Taxonomy" id="2763677"/>
    <lineage>
        <taxon>Bacteria</taxon>
        <taxon>Bacillati</taxon>
        <taxon>Bacillota</taxon>
        <taxon>Clostridia</taxon>
        <taxon>Eubacteriales</taxon>
        <taxon>Oscillospiraceae</taxon>
        <taxon>Zongyangia</taxon>
    </lineage>
</organism>
<reference evidence="1" key="1">
    <citation type="submission" date="2020-08" db="EMBL/GenBank/DDBJ databases">
        <title>Genome public.</title>
        <authorList>
            <person name="Liu C."/>
            <person name="Sun Q."/>
        </authorList>
    </citation>
    <scope>NUCLEOTIDE SEQUENCE</scope>
    <source>
        <strain evidence="1">NSJ-54</strain>
    </source>
</reference>
<comment type="caution">
    <text evidence="1">The sequence shown here is derived from an EMBL/GenBank/DDBJ whole genome shotgun (WGS) entry which is preliminary data.</text>
</comment>
<protein>
    <submittedName>
        <fullName evidence="1">Uncharacterized protein</fullName>
    </submittedName>
</protein>
<dbReference type="EMBL" id="JACRTC010000004">
    <property type="protein sequence ID" value="MBC8570609.1"/>
    <property type="molecule type" value="Genomic_DNA"/>
</dbReference>
<dbReference type="Proteomes" id="UP000660861">
    <property type="component" value="Unassembled WGS sequence"/>
</dbReference>
<evidence type="ECO:0000313" key="2">
    <source>
        <dbReference type="Proteomes" id="UP000660861"/>
    </source>
</evidence>
<sequence length="85" mass="10029">MIQVYARCNEEGKVLAILDSAHHMREITDRDVLIAEGYGDDCAYFPLRYQLLDEQMCHRFQIVDGKLVECTPEEREDELRRLLEL</sequence>
<dbReference type="AlphaFoldDB" id="A0A926EEA8"/>
<keyword evidence="2" id="KW-1185">Reference proteome</keyword>
<evidence type="ECO:0000313" key="1">
    <source>
        <dbReference type="EMBL" id="MBC8570609.1"/>
    </source>
</evidence>
<gene>
    <name evidence="1" type="ORF">H8709_07155</name>
</gene>
<dbReference type="RefSeq" id="WP_262397706.1">
    <property type="nucleotide sequence ID" value="NZ_JACRTC010000004.1"/>
</dbReference>
<proteinExistence type="predicted"/>
<name>A0A926EEA8_9FIRM</name>